<evidence type="ECO:0000313" key="3">
    <source>
        <dbReference type="Proteomes" id="UP000231658"/>
    </source>
</evidence>
<dbReference type="InterPro" id="IPR011049">
    <property type="entry name" value="Serralysin-like_metalloprot_C"/>
</dbReference>
<gene>
    <name evidence="2" type="ORF">MTBPR1_50068</name>
</gene>
<dbReference type="AlphaFoldDB" id="A0A1C3RJ81"/>
<dbReference type="STRING" id="1867952.MTBPR1_50068"/>
<keyword evidence="3" id="KW-1185">Reference proteome</keyword>
<dbReference type="SUPFAM" id="SSF51120">
    <property type="entry name" value="beta-Roll"/>
    <property type="match status" value="1"/>
</dbReference>
<dbReference type="PRINTS" id="PR00313">
    <property type="entry name" value="CABNDNGRPT"/>
</dbReference>
<feature type="region of interest" description="Disordered" evidence="1">
    <location>
        <begin position="215"/>
        <end position="268"/>
    </location>
</feature>
<accession>A0A1C3RJ81</accession>
<dbReference type="InterPro" id="IPR001343">
    <property type="entry name" value="Hemolysn_Ca-bd"/>
</dbReference>
<dbReference type="Proteomes" id="UP000231658">
    <property type="component" value="Unassembled WGS sequence"/>
</dbReference>
<dbReference type="PROSITE" id="PS00330">
    <property type="entry name" value="HEMOLYSIN_CALCIUM"/>
    <property type="match status" value="1"/>
</dbReference>
<reference evidence="2 3" key="1">
    <citation type="submission" date="2016-07" db="EMBL/GenBank/DDBJ databases">
        <authorList>
            <person name="Lefevre C.T."/>
        </authorList>
    </citation>
    <scope>NUCLEOTIDE SEQUENCE [LARGE SCALE GENOMIC DNA]</scope>
    <source>
        <strain evidence="2">PR1</strain>
    </source>
</reference>
<organism evidence="2 3">
    <name type="scientific">Candidatus Terasakiella magnetica</name>
    <dbReference type="NCBI Taxonomy" id="1867952"/>
    <lineage>
        <taxon>Bacteria</taxon>
        <taxon>Pseudomonadati</taxon>
        <taxon>Pseudomonadota</taxon>
        <taxon>Alphaproteobacteria</taxon>
        <taxon>Rhodospirillales</taxon>
        <taxon>Terasakiellaceae</taxon>
        <taxon>Terasakiella</taxon>
    </lineage>
</organism>
<dbReference type="EMBL" id="FLYE01000044">
    <property type="protein sequence ID" value="SCA57312.1"/>
    <property type="molecule type" value="Genomic_DNA"/>
</dbReference>
<dbReference type="GO" id="GO:0005509">
    <property type="term" value="F:calcium ion binding"/>
    <property type="evidence" value="ECO:0007669"/>
    <property type="project" value="InterPro"/>
</dbReference>
<dbReference type="Gene3D" id="2.150.10.10">
    <property type="entry name" value="Serralysin-like metalloprotease, C-terminal"/>
    <property type="match status" value="1"/>
</dbReference>
<evidence type="ECO:0000256" key="1">
    <source>
        <dbReference type="SAM" id="MobiDB-lite"/>
    </source>
</evidence>
<protein>
    <recommendedName>
        <fullName evidence="4">FecR protein domain-containing protein</fullName>
    </recommendedName>
</protein>
<name>A0A1C3RJ81_9PROT</name>
<sequence length="786" mass="80845">MPQDMLFDLNTLGERGVELAQLAGNTEAAGRVETINGTVTVQRVDGESVALREGDAIFMGDSLDVADGSSLGLIFADDTTVALGSGAQMVIDEMVYDPVGESGSLSLSIADGVFSFVSGQIAKTQDEAMLLNTPVATIGIRGTKGAGVAAPEGSENQITLMAEEDGQLGEIIVRNDAGVQVLNQPNQSVAMVSRFEAPPPPVVMSSAEIQNAYGSALSVMPPPPKRRGDAEGEATEDEVEEAAEEAIEEEVEAAEEEGEAEASGEVEDAEEIVLEEEKIETEPMFADTGGALGEEPIVGGEGEDALIGGAGEDGFGPTGFATSGDTFDFGSAVLTDPASLLTPIGTSDEETTKKDDPDVTPPDTTTPAVSGEVFLQGTYLELGVSEYGSLGTTAEAPTGFHNNTHNNLAMVADGDGFDSGASATSDDYFLPGAPMEGFSLSHSGLATPLKNYETDGYSDISMLTYDTSSGSTLSATSSGSTAFADISQVISFDQDATFFVTEVTITNTSGSTLNNVRYMRAADPDQDSDLNFTSNTDNDVLNNTTSTGPAAVVAKGSTTDNAISFVSEDSSAIVSVTNPWEKDPTAASVYASPLDPDGAASDSAIHMTFEEATLADGASVTFKFYTSINTASAGLDVLTGSNTADTISALGGADRLYGFDGVDVMDGGAGNDMLWSGLGDDSLTGGTGNDTFHFFASQGTDSISDFTTGEDKLSIDKTSYGISSISFEEINVAYDGANATTGSNVIMDSNGDVWIDTNDTAAGGYSIVTNVAGGATVVASDIELSE</sequence>
<dbReference type="InterPro" id="IPR018511">
    <property type="entry name" value="Hemolysin-typ_Ca-bd_CS"/>
</dbReference>
<feature type="compositionally biased region" description="Acidic residues" evidence="1">
    <location>
        <begin position="231"/>
        <end position="268"/>
    </location>
</feature>
<feature type="region of interest" description="Disordered" evidence="1">
    <location>
        <begin position="340"/>
        <end position="368"/>
    </location>
</feature>
<evidence type="ECO:0008006" key="4">
    <source>
        <dbReference type="Google" id="ProtNLM"/>
    </source>
</evidence>
<proteinExistence type="predicted"/>
<evidence type="ECO:0000313" key="2">
    <source>
        <dbReference type="EMBL" id="SCA57312.1"/>
    </source>
</evidence>
<dbReference type="Pfam" id="PF00353">
    <property type="entry name" value="HemolysinCabind"/>
    <property type="match status" value="2"/>
</dbReference>